<keyword evidence="2" id="KW-1185">Reference proteome</keyword>
<gene>
    <name evidence="1" type="ORF">Pan97_39290</name>
</gene>
<dbReference type="EMBL" id="CP036289">
    <property type="protein sequence ID" value="QDU76872.1"/>
    <property type="molecule type" value="Genomic_DNA"/>
</dbReference>
<dbReference type="Proteomes" id="UP000318626">
    <property type="component" value="Chromosome"/>
</dbReference>
<dbReference type="AlphaFoldDB" id="A0A518CCC4"/>
<reference evidence="2" key="1">
    <citation type="submission" date="2019-02" db="EMBL/GenBank/DDBJ databases">
        <title>Deep-cultivation of Planctomycetes and their phenomic and genomic characterization uncovers novel biology.</title>
        <authorList>
            <person name="Wiegand S."/>
            <person name="Jogler M."/>
            <person name="Boedeker C."/>
            <person name="Pinto D."/>
            <person name="Vollmers J."/>
            <person name="Rivas-Marin E."/>
            <person name="Kohn T."/>
            <person name="Peeters S.H."/>
            <person name="Heuer A."/>
            <person name="Rast P."/>
            <person name="Oberbeckmann S."/>
            <person name="Bunk B."/>
            <person name="Jeske O."/>
            <person name="Meyerdierks A."/>
            <person name="Storesund J.E."/>
            <person name="Kallscheuer N."/>
            <person name="Luecker S."/>
            <person name="Lage O.M."/>
            <person name="Pohl T."/>
            <person name="Merkel B.J."/>
            <person name="Hornburger P."/>
            <person name="Mueller R.-W."/>
            <person name="Bruemmer F."/>
            <person name="Labrenz M."/>
            <person name="Spormann A.M."/>
            <person name="Op den Camp H."/>
            <person name="Overmann J."/>
            <person name="Amann R."/>
            <person name="Jetten M.S.M."/>
            <person name="Mascher T."/>
            <person name="Medema M.H."/>
            <person name="Devos D.P."/>
            <person name="Kaster A.-K."/>
            <person name="Ovreas L."/>
            <person name="Rohde M."/>
            <person name="Galperin M.Y."/>
            <person name="Jogler C."/>
        </authorList>
    </citation>
    <scope>NUCLEOTIDE SEQUENCE [LARGE SCALE GENOMIC DNA]</scope>
    <source>
        <strain evidence="2">Pan97</strain>
    </source>
</reference>
<sequence>MPLLDPVLDGADAASERIWLYRITEDTSAGLEYVVTVRFSGGPIVASVADGSRTPGNGESYYSHEAFTDAPTKIIRFEPDPYFRSPARSDSAGTFVFRVPKSEIAFSKRVALSAVFTNRLDAAADFRFSLVSAADDTDDPLKIDLKDVAVPPYKQANVIVLLGERKIDA</sequence>
<name>A0A518CCC4_9BACT</name>
<evidence type="ECO:0000313" key="2">
    <source>
        <dbReference type="Proteomes" id="UP000318626"/>
    </source>
</evidence>
<organism evidence="1 2">
    <name type="scientific">Bremerella volcania</name>
    <dbReference type="NCBI Taxonomy" id="2527984"/>
    <lineage>
        <taxon>Bacteria</taxon>
        <taxon>Pseudomonadati</taxon>
        <taxon>Planctomycetota</taxon>
        <taxon>Planctomycetia</taxon>
        <taxon>Pirellulales</taxon>
        <taxon>Pirellulaceae</taxon>
        <taxon>Bremerella</taxon>
    </lineage>
</organism>
<proteinExistence type="predicted"/>
<evidence type="ECO:0000313" key="1">
    <source>
        <dbReference type="EMBL" id="QDU76872.1"/>
    </source>
</evidence>
<dbReference type="KEGG" id="bvo:Pan97_39290"/>
<dbReference type="RefSeq" id="WP_144975328.1">
    <property type="nucleotide sequence ID" value="NZ_CP036289.1"/>
</dbReference>
<accession>A0A518CCC4</accession>
<protein>
    <submittedName>
        <fullName evidence="1">Uncharacterized protein</fullName>
    </submittedName>
</protein>